<dbReference type="GO" id="GO:0045493">
    <property type="term" value="P:xylan catabolic process"/>
    <property type="evidence" value="ECO:0007669"/>
    <property type="project" value="UniProtKB-KW"/>
</dbReference>
<dbReference type="EMBL" id="LJZR01000014">
    <property type="protein sequence ID" value="KPQ35105.1"/>
    <property type="molecule type" value="Genomic_DNA"/>
</dbReference>
<name>A0A0P7YXY0_9CYAN</name>
<dbReference type="InterPro" id="IPR011330">
    <property type="entry name" value="Glyco_hydro/deAcase_b/a-brl"/>
</dbReference>
<comment type="caution">
    <text evidence="3">The sequence shown here is derived from an EMBL/GenBank/DDBJ whole genome shotgun (WGS) entry which is preliminary data.</text>
</comment>
<dbReference type="GO" id="GO:0016798">
    <property type="term" value="F:hydrolase activity, acting on glycosyl bonds"/>
    <property type="evidence" value="ECO:0007669"/>
    <property type="project" value="UniProtKB-KW"/>
</dbReference>
<dbReference type="PANTHER" id="PTHR34216:SF7">
    <property type="entry name" value="POLY-BETA-1,6-N-ACETYL-D-GLUCOSAMINE N-DEACETYLASE"/>
    <property type="match status" value="1"/>
</dbReference>
<dbReference type="InterPro" id="IPR002509">
    <property type="entry name" value="NODB_dom"/>
</dbReference>
<protein>
    <submittedName>
        <fullName evidence="3">Putative xylanase/chitin deacetylase</fullName>
    </submittedName>
</protein>
<proteinExistence type="predicted"/>
<gene>
    <name evidence="3" type="ORF">HLUCCA11_11845</name>
</gene>
<keyword evidence="3" id="KW-0624">Polysaccharide degradation</keyword>
<keyword evidence="3" id="KW-0119">Carbohydrate metabolism</keyword>
<dbReference type="PANTHER" id="PTHR34216">
    <property type="match status" value="1"/>
</dbReference>
<dbReference type="STRING" id="1666911.HLUCCA11_11845"/>
<evidence type="ECO:0000313" key="3">
    <source>
        <dbReference type="EMBL" id="KPQ35105.1"/>
    </source>
</evidence>
<dbReference type="Gene3D" id="3.20.20.370">
    <property type="entry name" value="Glycoside hydrolase/deacetylase"/>
    <property type="match status" value="1"/>
</dbReference>
<dbReference type="Pfam" id="PF01522">
    <property type="entry name" value="Polysacc_deac_1"/>
    <property type="match status" value="2"/>
</dbReference>
<dbReference type="GO" id="GO:0016810">
    <property type="term" value="F:hydrolase activity, acting on carbon-nitrogen (but not peptide) bonds"/>
    <property type="evidence" value="ECO:0007669"/>
    <property type="project" value="InterPro"/>
</dbReference>
<reference evidence="3 4" key="1">
    <citation type="submission" date="2015-09" db="EMBL/GenBank/DDBJ databases">
        <title>Identification and resolution of microdiversity through metagenomic sequencing of parallel consortia.</title>
        <authorList>
            <person name="Nelson W.C."/>
            <person name="Romine M.F."/>
            <person name="Lindemann S.R."/>
        </authorList>
    </citation>
    <scope>NUCLEOTIDE SEQUENCE [LARGE SCALE GENOMIC DNA]</scope>
    <source>
        <strain evidence="3">Ana</strain>
    </source>
</reference>
<accession>A0A0P7YXY0</accession>
<dbReference type="InterPro" id="IPR051398">
    <property type="entry name" value="Polysacch_Deacetylase"/>
</dbReference>
<keyword evidence="3" id="KW-0858">Xylan degradation</keyword>
<dbReference type="AlphaFoldDB" id="A0A0P7YXY0"/>
<keyword evidence="1" id="KW-0732">Signal</keyword>
<dbReference type="Proteomes" id="UP000050465">
    <property type="component" value="Unassembled WGS sequence"/>
</dbReference>
<keyword evidence="3" id="KW-0326">Glycosidase</keyword>
<dbReference type="SUPFAM" id="SSF88713">
    <property type="entry name" value="Glycoside hydrolase/deacetylase"/>
    <property type="match status" value="1"/>
</dbReference>
<keyword evidence="3" id="KW-0378">Hydrolase</keyword>
<organism evidence="3 4">
    <name type="scientific">Phormidesmis priestleyi Ana</name>
    <dbReference type="NCBI Taxonomy" id="1666911"/>
    <lineage>
        <taxon>Bacteria</taxon>
        <taxon>Bacillati</taxon>
        <taxon>Cyanobacteriota</taxon>
        <taxon>Cyanophyceae</taxon>
        <taxon>Leptolyngbyales</taxon>
        <taxon>Leptolyngbyaceae</taxon>
        <taxon>Phormidesmis</taxon>
    </lineage>
</organism>
<evidence type="ECO:0000256" key="1">
    <source>
        <dbReference type="ARBA" id="ARBA00022729"/>
    </source>
</evidence>
<evidence type="ECO:0000259" key="2">
    <source>
        <dbReference type="PROSITE" id="PS51677"/>
    </source>
</evidence>
<dbReference type="CDD" id="cd10918">
    <property type="entry name" value="CE4_NodB_like_5s_6s"/>
    <property type="match status" value="1"/>
</dbReference>
<sequence>MLRVLLELVAIIKTLQNGTSSMATFLSTPAQPTYQTKTAKTAHVAAFITTKPTFLPLKTWPTLTAKERLRQQLHLLSYQSGLSSIYARLKQASVATILMYHSIPTEQEAQWTAPENCISASTFEQQMRFLSQHRRVISLDKLIAHIKSGKPIERGTVVITFDDGYRNNFTVAAPILAKYNLPATIYLATSYVNAAQNQWVDTLYAALRTCSEYQLNLSDSNLLAPDFSASVQDSWNLGSWNLTDPLQREQAYDKLTDYLIEADVLERQTLLAEIDRQLAPRAYPPRLTLNWDEVRQIQRQYPKITLGIHTANHLDLSLHEDQTAQEMATSIEHMVSETGMPPTHFSFPYNRYTAKAQAQVAASQIASAVAVAEDPVVRSDTSLYALPRLSAPPSLLMLKSWTNGGFPDVSRKLFNRIWTIPY</sequence>
<dbReference type="PROSITE" id="PS51677">
    <property type="entry name" value="NODB"/>
    <property type="match status" value="1"/>
</dbReference>
<evidence type="ECO:0000313" key="4">
    <source>
        <dbReference type="Proteomes" id="UP000050465"/>
    </source>
</evidence>
<feature type="domain" description="NodB homology" evidence="2">
    <location>
        <begin position="155"/>
        <end position="422"/>
    </location>
</feature>